<protein>
    <submittedName>
        <fullName evidence="2">Uncharacterized protein</fullName>
    </submittedName>
</protein>
<feature type="region of interest" description="Disordered" evidence="1">
    <location>
        <begin position="275"/>
        <end position="419"/>
    </location>
</feature>
<dbReference type="AlphaFoldDB" id="A0A7M5TVV3"/>
<organism evidence="2 3">
    <name type="scientific">Clytia hemisphaerica</name>
    <dbReference type="NCBI Taxonomy" id="252671"/>
    <lineage>
        <taxon>Eukaryota</taxon>
        <taxon>Metazoa</taxon>
        <taxon>Cnidaria</taxon>
        <taxon>Hydrozoa</taxon>
        <taxon>Hydroidolina</taxon>
        <taxon>Leptothecata</taxon>
        <taxon>Obeliida</taxon>
        <taxon>Clytiidae</taxon>
        <taxon>Clytia</taxon>
    </lineage>
</organism>
<feature type="compositionally biased region" description="Polar residues" evidence="1">
    <location>
        <begin position="674"/>
        <end position="683"/>
    </location>
</feature>
<accession>A0A7M5TVV3</accession>
<dbReference type="RefSeq" id="XP_066929787.1">
    <property type="nucleotide sequence ID" value="XM_067073686.1"/>
</dbReference>
<evidence type="ECO:0000256" key="1">
    <source>
        <dbReference type="SAM" id="MobiDB-lite"/>
    </source>
</evidence>
<feature type="region of interest" description="Disordered" evidence="1">
    <location>
        <begin position="640"/>
        <end position="807"/>
    </location>
</feature>
<dbReference type="Proteomes" id="UP000594262">
    <property type="component" value="Unplaced"/>
</dbReference>
<feature type="compositionally biased region" description="Polar residues" evidence="1">
    <location>
        <begin position="640"/>
        <end position="656"/>
    </location>
</feature>
<dbReference type="GeneID" id="136817342"/>
<dbReference type="Pfam" id="PF15261">
    <property type="entry name" value="JHY"/>
    <property type="match status" value="1"/>
</dbReference>
<dbReference type="EnsemblMetazoa" id="CLYHEMT002599.1">
    <property type="protein sequence ID" value="CLYHEMP002599.1"/>
    <property type="gene ID" value="CLYHEMG002599"/>
</dbReference>
<feature type="compositionally biased region" description="Basic and acidic residues" evidence="1">
    <location>
        <begin position="222"/>
        <end position="234"/>
    </location>
</feature>
<feature type="compositionally biased region" description="Basic and acidic residues" evidence="1">
    <location>
        <begin position="780"/>
        <end position="794"/>
    </location>
</feature>
<dbReference type="InterPro" id="IPR027968">
    <property type="entry name" value="JHY"/>
</dbReference>
<feature type="compositionally biased region" description="Basic and acidic residues" evidence="1">
    <location>
        <begin position="724"/>
        <end position="737"/>
    </location>
</feature>
<sequence>MADFYSNVSSIDDKIKNSLSSTSLAFQQTFLSKSMPDLQAIKAPLNKPIGGVDDGEINLPDIAPATAGVMDSQPPIALNTRRKSYGDLNDIKFFNSESSAGDPSYGHQAQFQPELQEGVDRLLIKKRSILNEIQVPQYHKGSRKDIQDFYNQEENEFESKRNSNLKELTSLMVKKSPRKLTIAEEYQKLQLESKMQDDIRRAQSIFNSTHKERIDACQTNRDGMDSLDSARKIPEPSQPVEESKPEPIDVDALINNRGPVSRNIEEENNKLLELLKNDRQAEPEPSIVGFTKTYEPEEQIPQYSNRDLQQLGESPVASPVAREEKENGDGKPYYPIKMYVKQPKQKDKVGKRSDNKGNKKAGAGGGSYADLANRKSTKKQPVTNKTKKTKRKVQSAGGQAKPKEGHNNKSKVGEARGEVKSALESTGPFCKCSDEEDGGAEEPIDAKHTLDYPIVRPVFNGNYIFGGAAEEPQYYQPPGGPQATFMAPQALPSGGFYIPQQTQYAPQDMAPSRGNVNGNLYFAGSNDPYQQQPAPYNANFDTPSMSDKNNNRYDDCPMAQNYFNKFAAVQTFQSEYLNEIKNQPKPPVMPKLPVGLHNPSIDMMHTPIESGIYTTKGQEFLPPVPGHQIPIKQERFSASNEYTRMSSPQNTSSGYSTDEGYGERQPVKPKQRITKSFSQNSAEELQDEIIRKNKVMRQKQYSETIRQHQKSSSPKPQVPSWNMRSRDDEKNYNESKRAAALQYAKSVQSEPRTAPLPPPATIKPSTNTTTPSDYDQLLKSIEEMKQRHEQDKVAVDQLTAGRPQPKK</sequence>
<feature type="compositionally biased region" description="Low complexity" evidence="1">
    <location>
        <begin position="710"/>
        <end position="720"/>
    </location>
</feature>
<proteinExistence type="predicted"/>
<feature type="compositionally biased region" description="Polar residues" evidence="1">
    <location>
        <begin position="763"/>
        <end position="773"/>
    </location>
</feature>
<feature type="compositionally biased region" description="Polar residues" evidence="1">
    <location>
        <begin position="301"/>
        <end position="312"/>
    </location>
</feature>
<evidence type="ECO:0000313" key="3">
    <source>
        <dbReference type="Proteomes" id="UP000594262"/>
    </source>
</evidence>
<reference evidence="2" key="1">
    <citation type="submission" date="2021-01" db="UniProtKB">
        <authorList>
            <consortium name="EnsemblMetazoa"/>
        </authorList>
    </citation>
    <scope>IDENTIFICATION</scope>
</reference>
<feature type="compositionally biased region" description="Basic and acidic residues" evidence="1">
    <location>
        <begin position="401"/>
        <end position="419"/>
    </location>
</feature>
<feature type="compositionally biased region" description="Basic and acidic residues" evidence="1">
    <location>
        <begin position="344"/>
        <end position="357"/>
    </location>
</feature>
<keyword evidence="3" id="KW-1185">Reference proteome</keyword>
<feature type="region of interest" description="Disordered" evidence="1">
    <location>
        <begin position="218"/>
        <end position="253"/>
    </location>
</feature>
<name>A0A7M5TVV3_9CNID</name>
<evidence type="ECO:0000313" key="2">
    <source>
        <dbReference type="EnsemblMetazoa" id="CLYHEMP002599.1"/>
    </source>
</evidence>